<dbReference type="EMBL" id="BJLQ01000003">
    <property type="protein sequence ID" value="GEA83107.1"/>
    <property type="molecule type" value="Genomic_DNA"/>
</dbReference>
<accession>A0A4Y3KGH1</accession>
<proteinExistence type="predicted"/>
<dbReference type="AlphaFoldDB" id="A0A4Y3KGH1"/>
<protein>
    <recommendedName>
        <fullName evidence="1">TadE-like domain-containing protein</fullName>
    </recommendedName>
</protein>
<reference evidence="2 3" key="1">
    <citation type="submission" date="2019-06" db="EMBL/GenBank/DDBJ databases">
        <title>Whole genome shotgun sequence of Cellulomonas gelida NBRC 3748.</title>
        <authorList>
            <person name="Hosoyama A."/>
            <person name="Uohara A."/>
            <person name="Ohji S."/>
            <person name="Ichikawa N."/>
        </authorList>
    </citation>
    <scope>NUCLEOTIDE SEQUENCE [LARGE SCALE GENOMIC DNA]</scope>
    <source>
        <strain evidence="2 3">NBRC 3748</strain>
    </source>
</reference>
<evidence type="ECO:0000313" key="2">
    <source>
        <dbReference type="EMBL" id="GEA83107.1"/>
    </source>
</evidence>
<sequence length="117" mass="12080">MDFVLVGGLVLLLVLGIVQLTLALHVRNTLIDSASEGARYGALVGRSPSDGAQRTRELVRGSLADRYAGEVDATAVSRDGVELVEVRVRAPLPVIGLLGPAGGLTVTGHAIAEDSLP</sequence>
<evidence type="ECO:0000313" key="3">
    <source>
        <dbReference type="Proteomes" id="UP000320461"/>
    </source>
</evidence>
<dbReference type="InterPro" id="IPR012495">
    <property type="entry name" value="TadE-like_dom"/>
</dbReference>
<dbReference type="Pfam" id="PF07811">
    <property type="entry name" value="TadE"/>
    <property type="match status" value="1"/>
</dbReference>
<feature type="domain" description="TadE-like" evidence="1">
    <location>
        <begin position="3"/>
        <end position="39"/>
    </location>
</feature>
<gene>
    <name evidence="2" type="ORF">CGE01nite_03580</name>
</gene>
<dbReference type="Proteomes" id="UP000320461">
    <property type="component" value="Unassembled WGS sequence"/>
</dbReference>
<keyword evidence="3" id="KW-1185">Reference proteome</keyword>
<name>A0A4Y3KGH1_9CELL</name>
<evidence type="ECO:0000259" key="1">
    <source>
        <dbReference type="Pfam" id="PF07811"/>
    </source>
</evidence>
<dbReference type="RefSeq" id="WP_255318464.1">
    <property type="nucleotide sequence ID" value="NZ_BJLQ01000003.1"/>
</dbReference>
<organism evidence="2 3">
    <name type="scientific">Cellulomonas gelida</name>
    <dbReference type="NCBI Taxonomy" id="1712"/>
    <lineage>
        <taxon>Bacteria</taxon>
        <taxon>Bacillati</taxon>
        <taxon>Actinomycetota</taxon>
        <taxon>Actinomycetes</taxon>
        <taxon>Micrococcales</taxon>
        <taxon>Cellulomonadaceae</taxon>
        <taxon>Cellulomonas</taxon>
    </lineage>
</organism>
<comment type="caution">
    <text evidence="2">The sequence shown here is derived from an EMBL/GenBank/DDBJ whole genome shotgun (WGS) entry which is preliminary data.</text>
</comment>